<gene>
    <name evidence="3" type="ORF">O9G_003772</name>
</gene>
<dbReference type="Gene3D" id="3.30.1360.120">
    <property type="entry name" value="Probable tRNA modification gtpase trme, domain 1"/>
    <property type="match status" value="1"/>
</dbReference>
<dbReference type="GO" id="GO:0005739">
    <property type="term" value="C:mitochondrion"/>
    <property type="evidence" value="ECO:0007669"/>
    <property type="project" value="TreeGrafter"/>
</dbReference>
<evidence type="ECO:0000256" key="1">
    <source>
        <dbReference type="ARBA" id="ARBA00011690"/>
    </source>
</evidence>
<protein>
    <recommendedName>
        <fullName evidence="2">Aminomethyltransferase, mitochondrial</fullName>
    </recommendedName>
</protein>
<comment type="subunit">
    <text evidence="1">The glycine cleavage system is composed of four proteins: P, T, L and H.</text>
</comment>
<reference evidence="3 4" key="1">
    <citation type="journal article" date="2013" name="Curr. Biol.">
        <title>Shared signatures of parasitism and phylogenomics unite Cryptomycota and microsporidia.</title>
        <authorList>
            <person name="James T.Y."/>
            <person name="Pelin A."/>
            <person name="Bonen L."/>
            <person name="Ahrendt S."/>
            <person name="Sain D."/>
            <person name="Corradi N."/>
            <person name="Stajich J.E."/>
        </authorList>
    </citation>
    <scope>NUCLEOTIDE SEQUENCE [LARGE SCALE GENOMIC DNA]</scope>
    <source>
        <strain evidence="3 4">CSF55</strain>
    </source>
</reference>
<organism evidence="3 4">
    <name type="scientific">Rozella allomycis (strain CSF55)</name>
    <dbReference type="NCBI Taxonomy" id="988480"/>
    <lineage>
        <taxon>Eukaryota</taxon>
        <taxon>Fungi</taxon>
        <taxon>Fungi incertae sedis</taxon>
        <taxon>Cryptomycota</taxon>
        <taxon>Cryptomycota incertae sedis</taxon>
        <taxon>Rozella</taxon>
    </lineage>
</organism>
<proteinExistence type="predicted"/>
<dbReference type="Proteomes" id="UP000030755">
    <property type="component" value="Unassembled WGS sequence"/>
</dbReference>
<evidence type="ECO:0000313" key="4">
    <source>
        <dbReference type="Proteomes" id="UP000030755"/>
    </source>
</evidence>
<dbReference type="HOGENOM" id="CLU_3279742_0_0_1"/>
<dbReference type="PANTHER" id="PTHR43757:SF16">
    <property type="entry name" value="AMINOMETHYLTRANSFERASE, MITOCHONDRIAL"/>
    <property type="match status" value="1"/>
</dbReference>
<name>A0A075B520_ROZAC</name>
<sequence>MVAFGGYSMPLVYPDCGIIESHLHTRSKVSVFDVSHMLQTK</sequence>
<accession>A0A075B520</accession>
<dbReference type="PANTHER" id="PTHR43757">
    <property type="entry name" value="AMINOMETHYLTRANSFERASE"/>
    <property type="match status" value="1"/>
</dbReference>
<dbReference type="OrthoDB" id="10263536at2759"/>
<dbReference type="AlphaFoldDB" id="A0A075B520"/>
<evidence type="ECO:0000313" key="3">
    <source>
        <dbReference type="EMBL" id="EPZ36658.1"/>
    </source>
</evidence>
<dbReference type="InterPro" id="IPR027266">
    <property type="entry name" value="TrmE/GcvT-like"/>
</dbReference>
<dbReference type="STRING" id="988480.A0A075B520"/>
<dbReference type="SUPFAM" id="SSF103025">
    <property type="entry name" value="Folate-binding domain"/>
    <property type="match status" value="1"/>
</dbReference>
<dbReference type="InterPro" id="IPR028896">
    <property type="entry name" value="GcvT/YgfZ/DmdA"/>
</dbReference>
<dbReference type="EMBL" id="KE560502">
    <property type="protein sequence ID" value="EPZ36658.1"/>
    <property type="molecule type" value="Genomic_DNA"/>
</dbReference>
<evidence type="ECO:0000256" key="2">
    <source>
        <dbReference type="ARBA" id="ARBA00015825"/>
    </source>
</evidence>
<keyword evidence="4" id="KW-1185">Reference proteome</keyword>